<sequence>VTSGTKQYLESTSVVKLLDMTVEFVMEKPGVMSLNQLSEYPRTLKRYHSSPLCPPARTTRIRRQAKGPPAVSPYFVVRKEGWAIIEQKLLGPRAEGLNVFVISGMGGCGKTQMVSYFVPKHHQNIKADLRNAIRLLDGHQQDSEHEALLFLQSHSDSLLIFDNADNPKVELVPFFPRLYRGIILITTRVQTLRSLSTLHHLELGPMSYDEAIGTLVKASGQTLPLAPNDVQYVDLLIKELGCLALALVQAGIYIVNISSVKATNSCDSVFGHYLGLFRRERAILMRKEGTKSLDQYKRGVYPTLDLSYSLLSPSCRDFLHLCSQLHYTNISLAMVLASMERKFEDQYHYLERHESHKEVHKRLHALLCSNGGQNELHVHDMIQSLASLSLVQTSMVNNTILLRFHPLIHSWAHEMLPASSKSMYNQMAITLVSTCKAALSPAHVQYLPLHMVRLVDTNKLRDLHARDMIQFGKVLGDYGFGRVAIELHEEAVKRIEMEAGRNDNQIISGSTFLGSAYVQAGRLKEAEKVEVKVLEMQHKKLGEWHPDTILASNNLADTYYHLGKLKEAEELQIKVLEMRKEILGEQHPDTIKASNNLANTYCDLGKLKEAEELQIKVLEMRQEILGEQHPHTIQASNNLAITYQQLGRLIEAKELCQKAYEPASIVLGENHPTTVWINKTLVSIQADIRQSSQRKSRKRKRSSTLDSP</sequence>
<accession>A0ACA9P115</accession>
<organism evidence="1 2">
    <name type="scientific">Acaulospora colombiana</name>
    <dbReference type="NCBI Taxonomy" id="27376"/>
    <lineage>
        <taxon>Eukaryota</taxon>
        <taxon>Fungi</taxon>
        <taxon>Fungi incertae sedis</taxon>
        <taxon>Mucoromycota</taxon>
        <taxon>Glomeromycotina</taxon>
        <taxon>Glomeromycetes</taxon>
        <taxon>Diversisporales</taxon>
        <taxon>Acaulosporaceae</taxon>
        <taxon>Acaulospora</taxon>
    </lineage>
</organism>
<reference evidence="1" key="1">
    <citation type="submission" date="2021-06" db="EMBL/GenBank/DDBJ databases">
        <authorList>
            <person name="Kallberg Y."/>
            <person name="Tangrot J."/>
            <person name="Rosling A."/>
        </authorList>
    </citation>
    <scope>NUCLEOTIDE SEQUENCE</scope>
    <source>
        <strain evidence="1">CL356</strain>
    </source>
</reference>
<keyword evidence="2" id="KW-1185">Reference proteome</keyword>
<proteinExistence type="predicted"/>
<dbReference type="EMBL" id="CAJVPT010027602">
    <property type="protein sequence ID" value="CAG8684289.1"/>
    <property type="molecule type" value="Genomic_DNA"/>
</dbReference>
<feature type="non-terminal residue" evidence="1">
    <location>
        <position position="1"/>
    </location>
</feature>
<dbReference type="Proteomes" id="UP000789525">
    <property type="component" value="Unassembled WGS sequence"/>
</dbReference>
<evidence type="ECO:0000313" key="1">
    <source>
        <dbReference type="EMBL" id="CAG8684289.1"/>
    </source>
</evidence>
<name>A0ACA9P115_9GLOM</name>
<feature type="non-terminal residue" evidence="1">
    <location>
        <position position="708"/>
    </location>
</feature>
<protein>
    <submittedName>
        <fullName evidence="1">16315_t:CDS:1</fullName>
    </submittedName>
</protein>
<gene>
    <name evidence="1" type="ORF">ACOLOM_LOCUS9480</name>
</gene>
<evidence type="ECO:0000313" key="2">
    <source>
        <dbReference type="Proteomes" id="UP000789525"/>
    </source>
</evidence>
<comment type="caution">
    <text evidence="1">The sequence shown here is derived from an EMBL/GenBank/DDBJ whole genome shotgun (WGS) entry which is preliminary data.</text>
</comment>